<organism evidence="3">
    <name type="scientific">Ananas comosus var. bracteatus</name>
    <name type="common">red pineapple</name>
    <dbReference type="NCBI Taxonomy" id="296719"/>
    <lineage>
        <taxon>Eukaryota</taxon>
        <taxon>Viridiplantae</taxon>
        <taxon>Streptophyta</taxon>
        <taxon>Embryophyta</taxon>
        <taxon>Tracheophyta</taxon>
        <taxon>Spermatophyta</taxon>
        <taxon>Magnoliopsida</taxon>
        <taxon>Liliopsida</taxon>
        <taxon>Poales</taxon>
        <taxon>Bromeliaceae</taxon>
        <taxon>Bromelioideae</taxon>
        <taxon>Ananas</taxon>
    </lineage>
</organism>
<evidence type="ECO:0000313" key="3">
    <source>
        <dbReference type="EMBL" id="CAD1832388.1"/>
    </source>
</evidence>
<dbReference type="InterPro" id="IPR036885">
    <property type="entry name" value="SWIB_MDM2_dom_sf"/>
</dbReference>
<name>A0A6V7PP05_ANACO</name>
<dbReference type="EMBL" id="LR862150">
    <property type="protein sequence ID" value="CAD1832388.1"/>
    <property type="molecule type" value="Genomic_DNA"/>
</dbReference>
<proteinExistence type="predicted"/>
<sequence>MAALSCSAAFVSGDPAPSSLARRALLSRGAAPPRTVALRAAVTPNAAAAQEAAAEGKRRPRGSRSPGRSRPSSRPDWAYIKENNLQDPENRRIIVCDEKLKNIFGGKERVGFLEISGLLNPHFRK</sequence>
<dbReference type="Pfam" id="PF02201">
    <property type="entry name" value="SWIB"/>
    <property type="match status" value="1"/>
</dbReference>
<evidence type="ECO:0000256" key="1">
    <source>
        <dbReference type="SAM" id="MobiDB-lite"/>
    </source>
</evidence>
<dbReference type="SUPFAM" id="SSF47592">
    <property type="entry name" value="SWIB/MDM2 domain"/>
    <property type="match status" value="1"/>
</dbReference>
<feature type="domain" description="DM2" evidence="2">
    <location>
        <begin position="40"/>
        <end position="125"/>
    </location>
</feature>
<dbReference type="PANTHER" id="PTHR13844">
    <property type="entry name" value="SWI/SNF-RELATED MATRIX-ASSOCIATED ACTIN-DEPENDENT REGULATOR OF CHROMATIN SUBFAMILY D"/>
    <property type="match status" value="1"/>
</dbReference>
<dbReference type="Gene3D" id="1.10.245.10">
    <property type="entry name" value="SWIB/MDM2 domain"/>
    <property type="match status" value="1"/>
</dbReference>
<dbReference type="CDD" id="cd10567">
    <property type="entry name" value="SWIB-MDM2_like"/>
    <property type="match status" value="1"/>
</dbReference>
<dbReference type="SMART" id="SM00151">
    <property type="entry name" value="SWIB"/>
    <property type="match status" value="1"/>
</dbReference>
<dbReference type="InterPro" id="IPR003121">
    <property type="entry name" value="SWIB_MDM2_domain"/>
</dbReference>
<dbReference type="AlphaFoldDB" id="A0A6V7PP05"/>
<dbReference type="InterPro" id="IPR019835">
    <property type="entry name" value="SWIB_domain"/>
</dbReference>
<protein>
    <recommendedName>
        <fullName evidence="2">DM2 domain-containing protein</fullName>
    </recommendedName>
</protein>
<evidence type="ECO:0000259" key="2">
    <source>
        <dbReference type="PROSITE" id="PS51925"/>
    </source>
</evidence>
<dbReference type="PROSITE" id="PS51925">
    <property type="entry name" value="SWIB_MDM2"/>
    <property type="match status" value="1"/>
</dbReference>
<accession>A0A6V7PP05</accession>
<feature type="compositionally biased region" description="Low complexity" evidence="1">
    <location>
        <begin position="63"/>
        <end position="75"/>
    </location>
</feature>
<gene>
    <name evidence="3" type="ORF">CB5_LOCUS15599</name>
</gene>
<reference evidence="3" key="1">
    <citation type="submission" date="2020-07" db="EMBL/GenBank/DDBJ databases">
        <authorList>
            <person name="Lin J."/>
        </authorList>
    </citation>
    <scope>NUCLEOTIDE SEQUENCE</scope>
</reference>
<feature type="region of interest" description="Disordered" evidence="1">
    <location>
        <begin position="47"/>
        <end position="83"/>
    </location>
</feature>